<proteinExistence type="predicted"/>
<reference evidence="1 2" key="1">
    <citation type="journal article" date="2017" name="Int. J. Parasitol.">
        <title>The genome of the protozoan parasite Cystoisospora suis and a reverse vaccinology approach to identify vaccine candidates.</title>
        <authorList>
            <person name="Palmieri N."/>
            <person name="Shrestha A."/>
            <person name="Ruttkowski B."/>
            <person name="Beck T."/>
            <person name="Vogl C."/>
            <person name="Tomley F."/>
            <person name="Blake D.P."/>
            <person name="Joachim A."/>
        </authorList>
    </citation>
    <scope>NUCLEOTIDE SEQUENCE [LARGE SCALE GENOMIC DNA]</scope>
    <source>
        <strain evidence="1 2">Wien I</strain>
    </source>
</reference>
<evidence type="ECO:0000313" key="2">
    <source>
        <dbReference type="Proteomes" id="UP000221165"/>
    </source>
</evidence>
<dbReference type="AlphaFoldDB" id="A0A2C6KKK0"/>
<protein>
    <submittedName>
        <fullName evidence="1">Uncharacterized protein</fullName>
    </submittedName>
</protein>
<keyword evidence="2" id="KW-1185">Reference proteome</keyword>
<evidence type="ECO:0000313" key="1">
    <source>
        <dbReference type="EMBL" id="PHJ21030.1"/>
    </source>
</evidence>
<dbReference type="GeneID" id="94428514"/>
<name>A0A2C6KKK0_9APIC</name>
<accession>A0A2C6KKK0</accession>
<sequence length="93" mass="10471">MVRWRSSRLVGVGICRSDKRSGRSGRTSWLRPECALCNGNLRGPLDSKDWKKCSSGPFCWLLFFVVPVNSRLDILRIDSELLGGSNRCTEVIV</sequence>
<comment type="caution">
    <text evidence="1">The sequence shown here is derived from an EMBL/GenBank/DDBJ whole genome shotgun (WGS) entry which is preliminary data.</text>
</comment>
<dbReference type="RefSeq" id="XP_067922715.1">
    <property type="nucleotide sequence ID" value="XM_068065303.1"/>
</dbReference>
<dbReference type="EMBL" id="MIGC01002468">
    <property type="protein sequence ID" value="PHJ21030.1"/>
    <property type="molecule type" value="Genomic_DNA"/>
</dbReference>
<dbReference type="Proteomes" id="UP000221165">
    <property type="component" value="Unassembled WGS sequence"/>
</dbReference>
<gene>
    <name evidence="1" type="ORF">CSUI_005124</name>
</gene>
<organism evidence="1 2">
    <name type="scientific">Cystoisospora suis</name>
    <dbReference type="NCBI Taxonomy" id="483139"/>
    <lineage>
        <taxon>Eukaryota</taxon>
        <taxon>Sar</taxon>
        <taxon>Alveolata</taxon>
        <taxon>Apicomplexa</taxon>
        <taxon>Conoidasida</taxon>
        <taxon>Coccidia</taxon>
        <taxon>Eucoccidiorida</taxon>
        <taxon>Eimeriorina</taxon>
        <taxon>Sarcocystidae</taxon>
        <taxon>Cystoisospora</taxon>
    </lineage>
</organism>
<dbReference type="VEuPathDB" id="ToxoDB:CSUI_005124"/>